<proteinExistence type="predicted"/>
<feature type="compositionally biased region" description="Polar residues" evidence="1">
    <location>
        <begin position="28"/>
        <end position="61"/>
    </location>
</feature>
<evidence type="ECO:0000256" key="1">
    <source>
        <dbReference type="SAM" id="MobiDB-lite"/>
    </source>
</evidence>
<feature type="compositionally biased region" description="Polar residues" evidence="1">
    <location>
        <begin position="1"/>
        <end position="13"/>
    </location>
</feature>
<feature type="region of interest" description="Disordered" evidence="1">
    <location>
        <begin position="330"/>
        <end position="353"/>
    </location>
</feature>
<evidence type="ECO:0000313" key="2">
    <source>
        <dbReference type="EMBL" id="QKJ87179.1"/>
    </source>
</evidence>
<gene>
    <name evidence="2" type="ORF">PMPD1_2234</name>
</gene>
<organism evidence="2 3">
    <name type="scientific">Paramixta manurensis</name>
    <dbReference type="NCBI Taxonomy" id="2740817"/>
    <lineage>
        <taxon>Bacteria</taxon>
        <taxon>Pseudomonadati</taxon>
        <taxon>Pseudomonadota</taxon>
        <taxon>Gammaproteobacteria</taxon>
        <taxon>Enterobacterales</taxon>
        <taxon>Erwiniaceae</taxon>
        <taxon>Paramixta</taxon>
    </lineage>
</organism>
<sequence length="360" mass="38207">MPVDMLTSSTSNAWLRGVDSYTPPLDETSLQPQDKSSLPTNGAVSYLQSPNNAINFGNTSAHPPVNNLAKSAPNNGGDDLGQLLRELISQIMMALSKFMQGNQPSNDSASGGDNSASSPPPVSSRPAVPQDNSVTPPQNEKPQAVSPPPTQSTPPLSSDGTQKPSGQSSTPAAAGDGPNAGSGPRTFNITNQEDHPIKVGQFDKDNKLVAEMTLQPGQSGQMHYQNDFTGLLKQSDADGKYKDDASRLEFFDGYVNTSDIDGRNAAIYATDHKGFEIGDTKSIADSAPDDIVSRDSAGNKTIAGFYDGSTDKMKEGGEFMTDQLGTGMTYMHPDDDKLPQGQNPMRHTDSMTLDVTFDDA</sequence>
<reference evidence="2 3" key="1">
    <citation type="submission" date="2020-06" db="EMBL/GenBank/DDBJ databases">
        <title>Genome sequence of Paramixta manurensis strain PD-1.</title>
        <authorList>
            <person name="Lee C.W."/>
            <person name="Kim J."/>
        </authorList>
    </citation>
    <scope>NUCLEOTIDE SEQUENCE [LARGE SCALE GENOMIC DNA]</scope>
    <source>
        <strain evidence="2 3">PD-1</strain>
    </source>
</reference>
<name>A0A6M8UBV0_9GAMM</name>
<feature type="region of interest" description="Disordered" evidence="1">
    <location>
        <begin position="1"/>
        <end position="77"/>
    </location>
</feature>
<feature type="compositionally biased region" description="Low complexity" evidence="1">
    <location>
        <begin position="104"/>
        <end position="117"/>
    </location>
</feature>
<protein>
    <submittedName>
        <fullName evidence="2">Uncharacterized protein</fullName>
    </submittedName>
</protein>
<keyword evidence="3" id="KW-1185">Reference proteome</keyword>
<dbReference type="KEGG" id="pmak:PMPD1_2234"/>
<dbReference type="Proteomes" id="UP000505325">
    <property type="component" value="Chromosome"/>
</dbReference>
<dbReference type="AlphaFoldDB" id="A0A6M8UBV0"/>
<feature type="compositionally biased region" description="Polar residues" evidence="1">
    <location>
        <begin position="130"/>
        <end position="141"/>
    </location>
</feature>
<feature type="compositionally biased region" description="Polar residues" evidence="1">
    <location>
        <begin position="159"/>
        <end position="171"/>
    </location>
</feature>
<feature type="region of interest" description="Disordered" evidence="1">
    <location>
        <begin position="100"/>
        <end position="196"/>
    </location>
</feature>
<accession>A0A6M8UBV0</accession>
<dbReference type="EMBL" id="CP054212">
    <property type="protein sequence ID" value="QKJ87179.1"/>
    <property type="molecule type" value="Genomic_DNA"/>
</dbReference>
<evidence type="ECO:0000313" key="3">
    <source>
        <dbReference type="Proteomes" id="UP000505325"/>
    </source>
</evidence>
<feature type="compositionally biased region" description="Polar residues" evidence="1">
    <location>
        <begin position="340"/>
        <end position="353"/>
    </location>
</feature>